<dbReference type="InterPro" id="IPR036388">
    <property type="entry name" value="WH-like_DNA-bd_sf"/>
</dbReference>
<dbReference type="AlphaFoldDB" id="A0A0B3YES5"/>
<proteinExistence type="inferred from homology"/>
<dbReference type="Pfam" id="PF03466">
    <property type="entry name" value="LysR_substrate"/>
    <property type="match status" value="1"/>
</dbReference>
<dbReference type="Gene3D" id="3.40.190.10">
    <property type="entry name" value="Periplasmic binding protein-like II"/>
    <property type="match status" value="2"/>
</dbReference>
<keyword evidence="4" id="KW-0804">Transcription</keyword>
<dbReference type="Proteomes" id="UP000031197">
    <property type="component" value="Unassembled WGS sequence"/>
</dbReference>
<accession>A0A0B3YES5</accession>
<dbReference type="CDD" id="cd08417">
    <property type="entry name" value="PBP2_Nitroaromatics_like"/>
    <property type="match status" value="1"/>
</dbReference>
<comment type="caution">
    <text evidence="6">The sequence shown here is derived from an EMBL/GenBank/DDBJ whole genome shotgun (WGS) entry which is preliminary data.</text>
</comment>
<keyword evidence="3" id="KW-0238">DNA-binding</keyword>
<evidence type="ECO:0000256" key="2">
    <source>
        <dbReference type="ARBA" id="ARBA00023015"/>
    </source>
</evidence>
<organism evidence="6 7">
    <name type="scientific">Alteromonas marina</name>
    <dbReference type="NCBI Taxonomy" id="203795"/>
    <lineage>
        <taxon>Bacteria</taxon>
        <taxon>Pseudomonadati</taxon>
        <taxon>Pseudomonadota</taxon>
        <taxon>Gammaproteobacteria</taxon>
        <taxon>Alteromonadales</taxon>
        <taxon>Alteromonadaceae</taxon>
        <taxon>Alteromonas/Salinimonas group</taxon>
        <taxon>Alteromonas</taxon>
    </lineage>
</organism>
<dbReference type="EMBL" id="JWLW01000005">
    <property type="protein sequence ID" value="KHT56412.1"/>
    <property type="molecule type" value="Genomic_DNA"/>
</dbReference>
<evidence type="ECO:0000256" key="3">
    <source>
        <dbReference type="ARBA" id="ARBA00023125"/>
    </source>
</evidence>
<dbReference type="SUPFAM" id="SSF46785">
    <property type="entry name" value="Winged helix' DNA-binding domain"/>
    <property type="match status" value="1"/>
</dbReference>
<gene>
    <name evidence="6" type="ORF">RJ41_03390</name>
</gene>
<dbReference type="InterPro" id="IPR037402">
    <property type="entry name" value="YidZ_PBP2"/>
</dbReference>
<dbReference type="InterPro" id="IPR036390">
    <property type="entry name" value="WH_DNA-bd_sf"/>
</dbReference>
<dbReference type="OrthoDB" id="6621790at2"/>
<dbReference type="Pfam" id="PF00126">
    <property type="entry name" value="HTH_1"/>
    <property type="match status" value="1"/>
</dbReference>
<keyword evidence="2" id="KW-0805">Transcription regulation</keyword>
<dbReference type="PROSITE" id="PS50931">
    <property type="entry name" value="HTH_LYSR"/>
    <property type="match status" value="1"/>
</dbReference>
<dbReference type="PANTHER" id="PTHR30118">
    <property type="entry name" value="HTH-TYPE TRANSCRIPTIONAL REGULATOR LEUO-RELATED"/>
    <property type="match status" value="1"/>
</dbReference>
<dbReference type="Gene3D" id="1.10.10.10">
    <property type="entry name" value="Winged helix-like DNA-binding domain superfamily/Winged helix DNA-binding domain"/>
    <property type="match status" value="1"/>
</dbReference>
<protein>
    <submittedName>
        <fullName evidence="6">LysR family transcriptional regulator</fullName>
    </submittedName>
</protein>
<dbReference type="GO" id="GO:0003700">
    <property type="term" value="F:DNA-binding transcription factor activity"/>
    <property type="evidence" value="ECO:0007669"/>
    <property type="project" value="InterPro"/>
</dbReference>
<dbReference type="SUPFAM" id="SSF53850">
    <property type="entry name" value="Periplasmic binding protein-like II"/>
    <property type="match status" value="1"/>
</dbReference>
<comment type="similarity">
    <text evidence="1">Belongs to the LysR transcriptional regulatory family.</text>
</comment>
<dbReference type="RefSeq" id="WP_039216936.1">
    <property type="nucleotide sequence ID" value="NZ_JWLW01000005.1"/>
</dbReference>
<feature type="domain" description="HTH lysR-type" evidence="5">
    <location>
        <begin position="5"/>
        <end position="62"/>
    </location>
</feature>
<evidence type="ECO:0000256" key="1">
    <source>
        <dbReference type="ARBA" id="ARBA00009437"/>
    </source>
</evidence>
<keyword evidence="7" id="KW-1185">Reference proteome</keyword>
<evidence type="ECO:0000259" key="5">
    <source>
        <dbReference type="PROSITE" id="PS50931"/>
    </source>
</evidence>
<reference evidence="6 7" key="1">
    <citation type="submission" date="2014-12" db="EMBL/GenBank/DDBJ databases">
        <title>Genome sequencing of Alteromonas marina AD001.</title>
        <authorList>
            <person name="Adrian T.G.S."/>
            <person name="Chan K.G."/>
        </authorList>
    </citation>
    <scope>NUCLEOTIDE SEQUENCE [LARGE SCALE GENOMIC DNA]</scope>
    <source>
        <strain evidence="6 7">AD001</strain>
    </source>
</reference>
<dbReference type="InterPro" id="IPR000847">
    <property type="entry name" value="LysR_HTH_N"/>
</dbReference>
<name>A0A0B3YES5_9ALTE</name>
<dbReference type="InterPro" id="IPR005119">
    <property type="entry name" value="LysR_subst-bd"/>
</dbReference>
<evidence type="ECO:0000313" key="6">
    <source>
        <dbReference type="EMBL" id="KHT56412.1"/>
    </source>
</evidence>
<evidence type="ECO:0000256" key="4">
    <source>
        <dbReference type="ARBA" id="ARBA00023163"/>
    </source>
</evidence>
<evidence type="ECO:0000313" key="7">
    <source>
        <dbReference type="Proteomes" id="UP000031197"/>
    </source>
</evidence>
<dbReference type="GO" id="GO:0003677">
    <property type="term" value="F:DNA binding"/>
    <property type="evidence" value="ECO:0007669"/>
    <property type="project" value="UniProtKB-KW"/>
</dbReference>
<dbReference type="PANTHER" id="PTHR30118:SF15">
    <property type="entry name" value="TRANSCRIPTIONAL REGULATORY PROTEIN"/>
    <property type="match status" value="1"/>
</dbReference>
<sequence>MHGKLDLNLFVVLRAVYDHGSITKAANALHITQPAVSHALGRLREKFDDPLFIRHGRQVVPTPFCQGIIASVVKSIETLESTLKGEVSFDISDKSRQINLGLRDILESIFFPELIPELVKHTPNITVNSRQVTWPELAPALAAKELDIVIDALVPTSRDIRSHFICEETFVVVCAPSNSYVDNPSIKSYSVAQHALVSLKDSKLDTVDLALAQHNLHRNIALQCEHYFAAVNVVSQCDLLLTMPTRFAQQFSNKFDIEILPLPFDVPPLPVHMYWHKHADEDLVNVWMRNKLLEVSNKLEL</sequence>
<dbReference type="InterPro" id="IPR050389">
    <property type="entry name" value="LysR-type_TF"/>
</dbReference>
<dbReference type="PRINTS" id="PR00039">
    <property type="entry name" value="HTHLYSR"/>
</dbReference>